<feature type="transmembrane region" description="Helical" evidence="1">
    <location>
        <begin position="63"/>
        <end position="90"/>
    </location>
</feature>
<keyword evidence="3" id="KW-1185">Reference proteome</keyword>
<dbReference type="EMBL" id="CAUYUJ010002978">
    <property type="protein sequence ID" value="CAK0803226.1"/>
    <property type="molecule type" value="Genomic_DNA"/>
</dbReference>
<dbReference type="Proteomes" id="UP001189429">
    <property type="component" value="Unassembled WGS sequence"/>
</dbReference>
<keyword evidence="1" id="KW-0472">Membrane</keyword>
<reference evidence="2" key="1">
    <citation type="submission" date="2023-10" db="EMBL/GenBank/DDBJ databases">
        <authorList>
            <person name="Chen Y."/>
            <person name="Shah S."/>
            <person name="Dougan E. K."/>
            <person name="Thang M."/>
            <person name="Chan C."/>
        </authorList>
    </citation>
    <scope>NUCLEOTIDE SEQUENCE [LARGE SCALE GENOMIC DNA]</scope>
</reference>
<organism evidence="2 3">
    <name type="scientific">Prorocentrum cordatum</name>
    <dbReference type="NCBI Taxonomy" id="2364126"/>
    <lineage>
        <taxon>Eukaryota</taxon>
        <taxon>Sar</taxon>
        <taxon>Alveolata</taxon>
        <taxon>Dinophyceae</taxon>
        <taxon>Prorocentrales</taxon>
        <taxon>Prorocentraceae</taxon>
        <taxon>Prorocentrum</taxon>
    </lineage>
</organism>
<sequence>MEAGKEKVKQLVEEKLVKERGINPVTIVRNYEPWLFGLFTPHPRYPPQKLTLDSLLVHGIPRLALLTILAVCSVVGMVLVLYWIGLWWLLTFVSIPLGYAGYLKAKRATVATTEERKKVADVDLKWFENCKECFSPDSMAVQLSRQKLVKEALANVRPQESANFNSYVGGATSLAVYGCGILAAGHVGGLRALEQHGLAQRGLRIVRN</sequence>
<keyword evidence="1" id="KW-1133">Transmembrane helix</keyword>
<comment type="caution">
    <text evidence="2">The sequence shown here is derived from an EMBL/GenBank/DDBJ whole genome shotgun (WGS) entry which is preliminary data.</text>
</comment>
<evidence type="ECO:0000313" key="2">
    <source>
        <dbReference type="EMBL" id="CAK0803226.1"/>
    </source>
</evidence>
<protein>
    <submittedName>
        <fullName evidence="2">Uncharacterized protein</fullName>
    </submittedName>
</protein>
<accession>A0ABN9QEX1</accession>
<name>A0ABN9QEX1_9DINO</name>
<gene>
    <name evidence="2" type="ORF">PCOR1329_LOCUS10489</name>
</gene>
<evidence type="ECO:0000313" key="3">
    <source>
        <dbReference type="Proteomes" id="UP001189429"/>
    </source>
</evidence>
<proteinExistence type="predicted"/>
<evidence type="ECO:0000256" key="1">
    <source>
        <dbReference type="SAM" id="Phobius"/>
    </source>
</evidence>
<keyword evidence="1" id="KW-0812">Transmembrane</keyword>